<accession>A0ABU5KCH9</accession>
<proteinExistence type="inferred from homology"/>
<dbReference type="PROSITE" id="PS50931">
    <property type="entry name" value="HTH_LYSR"/>
    <property type="match status" value="1"/>
</dbReference>
<dbReference type="PANTHER" id="PTHR30346">
    <property type="entry name" value="TRANSCRIPTIONAL DUAL REGULATOR HCAR-RELATED"/>
    <property type="match status" value="1"/>
</dbReference>
<keyword evidence="2" id="KW-0805">Transcription regulation</keyword>
<reference evidence="6 7" key="1">
    <citation type="submission" date="2023-11" db="EMBL/GenBank/DDBJ databases">
        <title>Novel species in genus Nocardioides.</title>
        <authorList>
            <person name="Zhou H."/>
        </authorList>
    </citation>
    <scope>NUCLEOTIDE SEQUENCE [LARGE SCALE GENOMIC DNA]</scope>
    <source>
        <strain evidence="6 7">S-58</strain>
    </source>
</reference>
<evidence type="ECO:0000259" key="5">
    <source>
        <dbReference type="PROSITE" id="PS50931"/>
    </source>
</evidence>
<feature type="domain" description="HTH lysR-type" evidence="5">
    <location>
        <begin position="6"/>
        <end position="63"/>
    </location>
</feature>
<dbReference type="InterPro" id="IPR000847">
    <property type="entry name" value="LysR_HTH_N"/>
</dbReference>
<evidence type="ECO:0000256" key="3">
    <source>
        <dbReference type="ARBA" id="ARBA00023125"/>
    </source>
</evidence>
<dbReference type="InterPro" id="IPR005119">
    <property type="entry name" value="LysR_subst-bd"/>
</dbReference>
<protein>
    <submittedName>
        <fullName evidence="6">LysR family transcriptional regulator</fullName>
    </submittedName>
</protein>
<evidence type="ECO:0000256" key="4">
    <source>
        <dbReference type="ARBA" id="ARBA00023163"/>
    </source>
</evidence>
<evidence type="ECO:0000313" key="7">
    <source>
        <dbReference type="Proteomes" id="UP001291999"/>
    </source>
</evidence>
<dbReference type="InterPro" id="IPR036388">
    <property type="entry name" value="WH-like_DNA-bd_sf"/>
</dbReference>
<dbReference type="Pfam" id="PF00126">
    <property type="entry name" value="HTH_1"/>
    <property type="match status" value="1"/>
</dbReference>
<keyword evidence="4" id="KW-0804">Transcription</keyword>
<dbReference type="Pfam" id="PF03466">
    <property type="entry name" value="LysR_substrate"/>
    <property type="match status" value="1"/>
</dbReference>
<evidence type="ECO:0000256" key="2">
    <source>
        <dbReference type="ARBA" id="ARBA00023015"/>
    </source>
</evidence>
<dbReference type="Gene3D" id="3.40.190.10">
    <property type="entry name" value="Periplasmic binding protein-like II"/>
    <property type="match status" value="2"/>
</dbReference>
<comment type="caution">
    <text evidence="6">The sequence shown here is derived from an EMBL/GenBank/DDBJ whole genome shotgun (WGS) entry which is preliminary data.</text>
</comment>
<name>A0ABU5KCH9_9ACTN</name>
<keyword evidence="3" id="KW-0238">DNA-binding</keyword>
<dbReference type="SUPFAM" id="SSF53850">
    <property type="entry name" value="Periplasmic binding protein-like II"/>
    <property type="match status" value="1"/>
</dbReference>
<evidence type="ECO:0000313" key="6">
    <source>
        <dbReference type="EMBL" id="MDZ5662676.1"/>
    </source>
</evidence>
<evidence type="ECO:0000256" key="1">
    <source>
        <dbReference type="ARBA" id="ARBA00009437"/>
    </source>
</evidence>
<dbReference type="Gene3D" id="1.10.10.10">
    <property type="entry name" value="Winged helix-like DNA-binding domain superfamily/Winged helix DNA-binding domain"/>
    <property type="match status" value="1"/>
</dbReference>
<dbReference type="PRINTS" id="PR00039">
    <property type="entry name" value="HTHLYSR"/>
</dbReference>
<organism evidence="6 7">
    <name type="scientific">Nocardioides renjunii</name>
    <dbReference type="NCBI Taxonomy" id="3095075"/>
    <lineage>
        <taxon>Bacteria</taxon>
        <taxon>Bacillati</taxon>
        <taxon>Actinomycetota</taxon>
        <taxon>Actinomycetes</taxon>
        <taxon>Propionibacteriales</taxon>
        <taxon>Nocardioidaceae</taxon>
        <taxon>Nocardioides</taxon>
    </lineage>
</organism>
<dbReference type="PANTHER" id="PTHR30346:SF29">
    <property type="entry name" value="LYSR SUBSTRATE-BINDING"/>
    <property type="match status" value="1"/>
</dbReference>
<keyword evidence="7" id="KW-1185">Reference proteome</keyword>
<dbReference type="Proteomes" id="UP001291999">
    <property type="component" value="Unassembled WGS sequence"/>
</dbReference>
<comment type="similarity">
    <text evidence="1">Belongs to the LysR transcriptional regulatory family.</text>
</comment>
<gene>
    <name evidence="6" type="ORF">SFC79_12950</name>
</gene>
<dbReference type="RefSeq" id="WP_322424667.1">
    <property type="nucleotide sequence ID" value="NZ_JAXQPW010000004.1"/>
</dbReference>
<dbReference type="InterPro" id="IPR036390">
    <property type="entry name" value="WH_DNA-bd_sf"/>
</dbReference>
<dbReference type="SUPFAM" id="SSF46785">
    <property type="entry name" value="Winged helix' DNA-binding domain"/>
    <property type="match status" value="1"/>
</dbReference>
<sequence>MDRRGLDVRRLLIFREVAVAGSLGAAARSLGWTQPAVSQQVRALERELGCPLVLRTSKGVVPTAAGELVLARAQRIAEEVDALRGELAERAAGSRSVVRIAAYPSASATLIPRVMAALQDTDPDITTELVEAEPPEAEVALLADEVDLALVFRYPSESATAGGLHWLPLFEERMDLVIGGDHPLAARAAGRDAPPTVADLAEQTWVAGCERCRRHVTEICAAAGYAPTIRHATDDYVLVQNMVAAGLGVAVLPQSALRAFRHPDVVVVAGPSFGRRVCGLVVRDEPVGEATEALVRAFRPVRDRSLEEPADA</sequence>
<dbReference type="EMBL" id="JAXQPW010000004">
    <property type="protein sequence ID" value="MDZ5662676.1"/>
    <property type="molecule type" value="Genomic_DNA"/>
</dbReference>